<gene>
    <name evidence="2" type="ORF">GT635_04380</name>
</gene>
<dbReference type="GO" id="GO:0045820">
    <property type="term" value="P:negative regulation of glycolytic process"/>
    <property type="evidence" value="ECO:0007669"/>
    <property type="project" value="TreeGrafter"/>
</dbReference>
<dbReference type="Gene3D" id="3.40.50.1240">
    <property type="entry name" value="Phosphoglycerate mutase-like"/>
    <property type="match status" value="1"/>
</dbReference>
<organism evidence="2 3">
    <name type="scientific">Collinsella aerofaciens</name>
    <dbReference type="NCBI Taxonomy" id="74426"/>
    <lineage>
        <taxon>Bacteria</taxon>
        <taxon>Bacillati</taxon>
        <taxon>Actinomycetota</taxon>
        <taxon>Coriobacteriia</taxon>
        <taxon>Coriobacteriales</taxon>
        <taxon>Coriobacteriaceae</taxon>
        <taxon>Collinsella</taxon>
    </lineage>
</organism>
<dbReference type="InterPro" id="IPR051695">
    <property type="entry name" value="Phosphoglycerate_Mutase"/>
</dbReference>
<dbReference type="RefSeq" id="WP_117772998.1">
    <property type="nucleotide sequence ID" value="NZ_CAXYLS010000016.1"/>
</dbReference>
<dbReference type="InterPro" id="IPR029033">
    <property type="entry name" value="His_PPase_superfam"/>
</dbReference>
<dbReference type="AlphaFoldDB" id="A0A6L8RIW3"/>
<evidence type="ECO:0000256" key="1">
    <source>
        <dbReference type="ARBA" id="ARBA00022801"/>
    </source>
</evidence>
<dbReference type="PANTHER" id="PTHR46517:SF1">
    <property type="entry name" value="FRUCTOSE-2,6-BISPHOSPHATASE TIGAR"/>
    <property type="match status" value="1"/>
</dbReference>
<name>A0A6L8RIW3_9ACTN</name>
<dbReference type="Proteomes" id="UP000481598">
    <property type="component" value="Unassembled WGS sequence"/>
</dbReference>
<dbReference type="SUPFAM" id="SSF53254">
    <property type="entry name" value="Phosphoglycerate mutase-like"/>
    <property type="match status" value="1"/>
</dbReference>
<dbReference type="PROSITE" id="PS00175">
    <property type="entry name" value="PG_MUTASE"/>
    <property type="match status" value="1"/>
</dbReference>
<evidence type="ECO:0000313" key="3">
    <source>
        <dbReference type="Proteomes" id="UP000481598"/>
    </source>
</evidence>
<comment type="caution">
    <text evidence="2">The sequence shown here is derived from an EMBL/GenBank/DDBJ whole genome shotgun (WGS) entry which is preliminary data.</text>
</comment>
<dbReference type="InterPro" id="IPR001345">
    <property type="entry name" value="PG/BPGM_mutase_AS"/>
</dbReference>
<protein>
    <submittedName>
        <fullName evidence="2">Histidine phosphatase family protein</fullName>
    </submittedName>
</protein>
<reference evidence="2 3" key="1">
    <citation type="journal article" date="2019" name="Nat. Med.">
        <title>A library of human gut bacterial isolates paired with longitudinal multiomics data enables mechanistic microbiome research.</title>
        <authorList>
            <person name="Poyet M."/>
            <person name="Groussin M."/>
            <person name="Gibbons S.M."/>
            <person name="Avila-Pacheco J."/>
            <person name="Jiang X."/>
            <person name="Kearney S.M."/>
            <person name="Perrotta A.R."/>
            <person name="Berdy B."/>
            <person name="Zhao S."/>
            <person name="Lieberman T.D."/>
            <person name="Swanson P.K."/>
            <person name="Smith M."/>
            <person name="Roesemann S."/>
            <person name="Alexander J.E."/>
            <person name="Rich S.A."/>
            <person name="Livny J."/>
            <person name="Vlamakis H."/>
            <person name="Clish C."/>
            <person name="Bullock K."/>
            <person name="Deik A."/>
            <person name="Scott J."/>
            <person name="Pierce K.A."/>
            <person name="Xavier R.J."/>
            <person name="Alm E.J."/>
        </authorList>
    </citation>
    <scope>NUCLEOTIDE SEQUENCE [LARGE SCALE GENOMIC DNA]</scope>
    <source>
        <strain evidence="2 3">BIOML-A10</strain>
    </source>
</reference>
<dbReference type="Pfam" id="PF00300">
    <property type="entry name" value="His_Phos_1"/>
    <property type="match status" value="1"/>
</dbReference>
<dbReference type="GO" id="GO:0004331">
    <property type="term" value="F:fructose-2,6-bisphosphate 2-phosphatase activity"/>
    <property type="evidence" value="ECO:0007669"/>
    <property type="project" value="TreeGrafter"/>
</dbReference>
<dbReference type="EMBL" id="WWTB01000007">
    <property type="protein sequence ID" value="MZJ85699.1"/>
    <property type="molecule type" value="Genomic_DNA"/>
</dbReference>
<dbReference type="GO" id="GO:0005829">
    <property type="term" value="C:cytosol"/>
    <property type="evidence" value="ECO:0007669"/>
    <property type="project" value="TreeGrafter"/>
</dbReference>
<dbReference type="SMART" id="SM00855">
    <property type="entry name" value="PGAM"/>
    <property type="match status" value="1"/>
</dbReference>
<proteinExistence type="predicted"/>
<dbReference type="InterPro" id="IPR013078">
    <property type="entry name" value="His_Pase_superF_clade-1"/>
</dbReference>
<dbReference type="CDD" id="cd07067">
    <property type="entry name" value="HP_PGM_like"/>
    <property type="match status" value="1"/>
</dbReference>
<dbReference type="PANTHER" id="PTHR46517">
    <property type="entry name" value="FRUCTOSE-2,6-BISPHOSPHATASE TIGAR"/>
    <property type="match status" value="1"/>
</dbReference>
<accession>A0A6L8RIW3</accession>
<keyword evidence="1" id="KW-0378">Hydrolase</keyword>
<sequence>MNKDLYLVRHGQTIFNLKRIIQGWSDSPLTQLGCDQAARAGMFLRARGIEPDHAYTSTLHRTEQTIANLWPGLAYERLDGLREWFFGDFEAERVMLMPERPWRDFYRQFGGEGQIQVRTRMVATLTDLMRRPDHTCVLAVSHGSAIKEFLDHVRGAAADERERVPGNCSVLHFAFDDAADTFELVEVFTQEDYARELGLEPLVAAAGPQRG</sequence>
<dbReference type="GO" id="GO:0043456">
    <property type="term" value="P:regulation of pentose-phosphate shunt"/>
    <property type="evidence" value="ECO:0007669"/>
    <property type="project" value="TreeGrafter"/>
</dbReference>
<evidence type="ECO:0000313" key="2">
    <source>
        <dbReference type="EMBL" id="MZJ85699.1"/>
    </source>
</evidence>